<accession>A0A3P9MQH0</accession>
<reference evidence="5" key="3">
    <citation type="submission" date="2025-08" db="UniProtKB">
        <authorList>
            <consortium name="Ensembl"/>
        </authorList>
    </citation>
    <scope>IDENTIFICATION</scope>
    <source>
        <strain evidence="5">HNI</strain>
    </source>
</reference>
<proteinExistence type="predicted"/>
<dbReference type="InterPro" id="IPR036770">
    <property type="entry name" value="Ankyrin_rpt-contain_sf"/>
</dbReference>
<dbReference type="InterPro" id="IPR000719">
    <property type="entry name" value="Prot_kinase_dom"/>
</dbReference>
<feature type="repeat" description="ANK" evidence="3">
    <location>
        <begin position="576"/>
        <end position="600"/>
    </location>
</feature>
<dbReference type="PANTHER" id="PTHR24123:SF33">
    <property type="entry name" value="PROTEIN HOS4"/>
    <property type="match status" value="1"/>
</dbReference>
<feature type="repeat" description="ANK" evidence="3">
    <location>
        <begin position="543"/>
        <end position="575"/>
    </location>
</feature>
<evidence type="ECO:0000256" key="1">
    <source>
        <dbReference type="ARBA" id="ARBA00022737"/>
    </source>
</evidence>
<dbReference type="GO" id="GO:0004672">
    <property type="term" value="F:protein kinase activity"/>
    <property type="evidence" value="ECO:0007669"/>
    <property type="project" value="InterPro"/>
</dbReference>
<evidence type="ECO:0000256" key="2">
    <source>
        <dbReference type="ARBA" id="ARBA00023043"/>
    </source>
</evidence>
<protein>
    <submittedName>
        <fullName evidence="5">Ankyrin repeat and kinase domain containing 1</fullName>
    </submittedName>
</protein>
<dbReference type="PRINTS" id="PR01415">
    <property type="entry name" value="ANKYRIN"/>
</dbReference>
<evidence type="ECO:0000256" key="3">
    <source>
        <dbReference type="PROSITE-ProRule" id="PRU00023"/>
    </source>
</evidence>
<keyword evidence="2 3" id="KW-0040">ANK repeat</keyword>
<dbReference type="InterPro" id="IPR051165">
    <property type="entry name" value="Multifunctional_ANK_Repeat"/>
</dbReference>
<dbReference type="Gene3D" id="1.10.510.10">
    <property type="entry name" value="Transferase(Phosphotransferase) domain 1"/>
    <property type="match status" value="1"/>
</dbReference>
<feature type="repeat" description="ANK" evidence="3">
    <location>
        <begin position="342"/>
        <end position="374"/>
    </location>
</feature>
<dbReference type="SUPFAM" id="SSF56112">
    <property type="entry name" value="Protein kinase-like (PK-like)"/>
    <property type="match status" value="1"/>
</dbReference>
<evidence type="ECO:0000259" key="4">
    <source>
        <dbReference type="PROSITE" id="PS50011"/>
    </source>
</evidence>
<keyword evidence="1" id="KW-0677">Repeat</keyword>
<evidence type="ECO:0000313" key="6">
    <source>
        <dbReference type="Proteomes" id="UP000265180"/>
    </source>
</evidence>
<dbReference type="GO" id="GO:0005524">
    <property type="term" value="F:ATP binding"/>
    <property type="evidence" value="ECO:0007669"/>
    <property type="project" value="InterPro"/>
</dbReference>
<dbReference type="InterPro" id="IPR002110">
    <property type="entry name" value="Ankyrin_rpt"/>
</dbReference>
<dbReference type="PROSITE" id="PS50088">
    <property type="entry name" value="ANK_REPEAT"/>
    <property type="match status" value="11"/>
</dbReference>
<feature type="repeat" description="ANK" evidence="3">
    <location>
        <begin position="675"/>
        <end position="707"/>
    </location>
</feature>
<name>A0A3P9MQH0_ORYLA</name>
<dbReference type="Ensembl" id="ENSORLT00020030539.1">
    <property type="protein sequence ID" value="ENSORLP00020035204.1"/>
    <property type="gene ID" value="ENSORLG00020022054.1"/>
</dbReference>
<reference evidence="5 6" key="2">
    <citation type="submission" date="2017-04" db="EMBL/GenBank/DDBJ databases">
        <title>CpG methylation of centromeres and impact of large insertions on vertebrate speciation.</title>
        <authorList>
            <person name="Ichikawa K."/>
            <person name="Yoshimura J."/>
            <person name="Morishita S."/>
        </authorList>
    </citation>
    <scope>NUCLEOTIDE SEQUENCE</scope>
    <source>
        <strain evidence="5 6">HNI</strain>
    </source>
</reference>
<dbReference type="SUPFAM" id="SSF48403">
    <property type="entry name" value="Ankyrin repeat"/>
    <property type="match status" value="1"/>
</dbReference>
<dbReference type="Proteomes" id="UP000265180">
    <property type="component" value="Chromosome 13"/>
</dbReference>
<dbReference type="Pfam" id="PF12796">
    <property type="entry name" value="Ank_2"/>
    <property type="match status" value="3"/>
</dbReference>
<sequence length="737" mass="82063">MDCPDQSLGQFTDFKKGDFEANWNKLAESKFGHVYQVKLKLLREKYAMKTFDTILFPDSLEKIIDEVSKIAKLKCKYIISVHGICSEASAVVMEHMSNGSLNSLLVSMSFMWPKKFQMIQETAMGMNFLHSMKPPLLHLNLKTSNILLDDHLHVKIADFGLIHWDEGMDKNAFMEYLIARGNIRYIPPEIFTNCTGPPGPAFDVYSFGIVMWEILSQKKPYPAVILQVSQGKRPCLEFLPAPRPSDCDQMIGIMKQCWNQDHSKRPQFLDTVRKTECLNEGWKISGPMDSYSLCVQFNKHFCFDFTDDQNVEDSVLSLLTKKDFGSFRQSVKREDVCMQFSGQKSLLHYTAASGDLESVKHVLSLGAEVNSATAKGYTPLIIAVLQRFHDIIPLLLEHGASVTHGDEDQWTALHFAAQNGDDRIARILLDKGASPNCREKSGWMPLHLASQNGHESVVRLLISRSSEEDVVEREEEHGRTPIHLASFYGHLNIVKLLLTLKADPNGTDLALSTPLHLSAERGQNRVVRHLLKFGANTNATDQKGCTPLHLAALWGHAGICRQLLLNGANPESKNLQGWTPIHLAALKGHEAVVVQLSQGGCVNSRGQNGWTPLHLACHQNQPDVVEKLLAAEANPNIVEDSNGWTPLHIACIGVCFPCVLKLLSYQADVNAVNSEKVTPLHLAARQGCEAIVKVLLMNGADGTMLDSSGSTALDVAQRREKREIVHLLKRGSSEYHC</sequence>
<feature type="repeat" description="ANK" evidence="3">
    <location>
        <begin position="510"/>
        <end position="542"/>
    </location>
</feature>
<evidence type="ECO:0000313" key="5">
    <source>
        <dbReference type="Ensembl" id="ENSORLP00020035204.1"/>
    </source>
</evidence>
<dbReference type="PROSITE" id="PS50011">
    <property type="entry name" value="PROTEIN_KINASE_DOM"/>
    <property type="match status" value="1"/>
</dbReference>
<dbReference type="Pfam" id="PF00023">
    <property type="entry name" value="Ank"/>
    <property type="match status" value="3"/>
</dbReference>
<feature type="domain" description="Protein kinase" evidence="4">
    <location>
        <begin position="20"/>
        <end position="278"/>
    </location>
</feature>
<organism evidence="5 6">
    <name type="scientific">Oryzias latipes</name>
    <name type="common">Japanese rice fish</name>
    <name type="synonym">Japanese killifish</name>
    <dbReference type="NCBI Taxonomy" id="8090"/>
    <lineage>
        <taxon>Eukaryota</taxon>
        <taxon>Metazoa</taxon>
        <taxon>Chordata</taxon>
        <taxon>Craniata</taxon>
        <taxon>Vertebrata</taxon>
        <taxon>Euteleostomi</taxon>
        <taxon>Actinopterygii</taxon>
        <taxon>Neopterygii</taxon>
        <taxon>Teleostei</taxon>
        <taxon>Neoteleostei</taxon>
        <taxon>Acanthomorphata</taxon>
        <taxon>Ovalentaria</taxon>
        <taxon>Atherinomorphae</taxon>
        <taxon>Beloniformes</taxon>
        <taxon>Adrianichthyidae</taxon>
        <taxon>Oryziinae</taxon>
        <taxon>Oryzias</taxon>
    </lineage>
</organism>
<dbReference type="InterPro" id="IPR011009">
    <property type="entry name" value="Kinase-like_dom_sf"/>
</dbReference>
<feature type="repeat" description="ANK" evidence="3">
    <location>
        <begin position="441"/>
        <end position="473"/>
    </location>
</feature>
<dbReference type="PANTHER" id="PTHR24123">
    <property type="entry name" value="ANKYRIN REPEAT-CONTAINING"/>
    <property type="match status" value="1"/>
</dbReference>
<dbReference type="PROSITE" id="PS50297">
    <property type="entry name" value="ANK_REP_REGION"/>
    <property type="match status" value="9"/>
</dbReference>
<feature type="repeat" description="ANK" evidence="3">
    <location>
        <begin position="375"/>
        <end position="407"/>
    </location>
</feature>
<feature type="repeat" description="ANK" evidence="3">
    <location>
        <begin position="642"/>
        <end position="674"/>
    </location>
</feature>
<dbReference type="Gene3D" id="1.25.40.20">
    <property type="entry name" value="Ankyrin repeat-containing domain"/>
    <property type="match status" value="4"/>
</dbReference>
<dbReference type="SMART" id="SM00248">
    <property type="entry name" value="ANK"/>
    <property type="match status" value="12"/>
</dbReference>
<dbReference type="Pfam" id="PF07714">
    <property type="entry name" value="PK_Tyr_Ser-Thr"/>
    <property type="match status" value="1"/>
</dbReference>
<dbReference type="InterPro" id="IPR001245">
    <property type="entry name" value="Ser-Thr/Tyr_kinase_cat_dom"/>
</dbReference>
<feature type="repeat" description="ANK" evidence="3">
    <location>
        <begin position="608"/>
        <end position="640"/>
    </location>
</feature>
<feature type="repeat" description="ANK" evidence="3">
    <location>
        <begin position="408"/>
        <end position="440"/>
    </location>
</feature>
<reference evidence="5" key="4">
    <citation type="submission" date="2025-09" db="UniProtKB">
        <authorList>
            <consortium name="Ensembl"/>
        </authorList>
    </citation>
    <scope>IDENTIFICATION</scope>
    <source>
        <strain evidence="5">HNI</strain>
    </source>
</reference>
<dbReference type="AlphaFoldDB" id="A0A3P9MQH0"/>
<reference key="1">
    <citation type="journal article" date="2007" name="Nature">
        <title>The medaka draft genome and insights into vertebrate genome evolution.</title>
        <authorList>
            <person name="Kasahara M."/>
            <person name="Naruse K."/>
            <person name="Sasaki S."/>
            <person name="Nakatani Y."/>
            <person name="Qu W."/>
            <person name="Ahsan B."/>
            <person name="Yamada T."/>
            <person name="Nagayasu Y."/>
            <person name="Doi K."/>
            <person name="Kasai Y."/>
            <person name="Jindo T."/>
            <person name="Kobayashi D."/>
            <person name="Shimada A."/>
            <person name="Toyoda A."/>
            <person name="Kuroki Y."/>
            <person name="Fujiyama A."/>
            <person name="Sasaki T."/>
            <person name="Shimizu A."/>
            <person name="Asakawa S."/>
            <person name="Shimizu N."/>
            <person name="Hashimoto S."/>
            <person name="Yang J."/>
            <person name="Lee Y."/>
            <person name="Matsushima K."/>
            <person name="Sugano S."/>
            <person name="Sakaizumi M."/>
            <person name="Narita T."/>
            <person name="Ohishi K."/>
            <person name="Haga S."/>
            <person name="Ohta F."/>
            <person name="Nomoto H."/>
            <person name="Nogata K."/>
            <person name="Morishita T."/>
            <person name="Endo T."/>
            <person name="Shin-I T."/>
            <person name="Takeda H."/>
            <person name="Morishita S."/>
            <person name="Kohara Y."/>
        </authorList>
    </citation>
    <scope>NUCLEOTIDE SEQUENCE [LARGE SCALE GENOMIC DNA]</scope>
    <source>
        <strain>Hd-rR</strain>
    </source>
</reference>
<feature type="repeat" description="ANK" evidence="3">
    <location>
        <begin position="477"/>
        <end position="509"/>
    </location>
</feature>